<keyword evidence="3" id="KW-1185">Reference proteome</keyword>
<organism evidence="2 3">
    <name type="scientific">Archangium minus</name>
    <dbReference type="NCBI Taxonomy" id="83450"/>
    <lineage>
        <taxon>Bacteria</taxon>
        <taxon>Pseudomonadati</taxon>
        <taxon>Myxococcota</taxon>
        <taxon>Myxococcia</taxon>
        <taxon>Myxococcales</taxon>
        <taxon>Cystobacterineae</taxon>
        <taxon>Archangiaceae</taxon>
        <taxon>Archangium</taxon>
    </lineage>
</organism>
<accession>A0ABY9WP24</accession>
<keyword evidence="1" id="KW-0472">Membrane</keyword>
<dbReference type="EMBL" id="CP043494">
    <property type="protein sequence ID" value="WNG45556.1"/>
    <property type="molecule type" value="Genomic_DNA"/>
</dbReference>
<feature type="transmembrane region" description="Helical" evidence="1">
    <location>
        <begin position="75"/>
        <end position="93"/>
    </location>
</feature>
<proteinExistence type="predicted"/>
<feature type="transmembrane region" description="Helical" evidence="1">
    <location>
        <begin position="45"/>
        <end position="63"/>
    </location>
</feature>
<dbReference type="RefSeq" id="WP_395820630.1">
    <property type="nucleotide sequence ID" value="NZ_CP043494.1"/>
</dbReference>
<sequence length="97" mass="10614">MNGREDEAWLDTLLQRQLPSGLSDDGFQERVLQRLPPRARPWRRAFILGATWLVGAAALLLPTGGESVVLSSTDAGNLVVPFSLGAALLWYVADRLL</sequence>
<evidence type="ECO:0000256" key="1">
    <source>
        <dbReference type="SAM" id="Phobius"/>
    </source>
</evidence>
<keyword evidence="1" id="KW-1133">Transmembrane helix</keyword>
<dbReference type="Proteomes" id="UP001611383">
    <property type="component" value="Chromosome"/>
</dbReference>
<evidence type="ECO:0000313" key="2">
    <source>
        <dbReference type="EMBL" id="WNG45556.1"/>
    </source>
</evidence>
<gene>
    <name evidence="2" type="ORF">F0U60_16720</name>
</gene>
<reference evidence="2 3" key="1">
    <citation type="submission" date="2019-08" db="EMBL/GenBank/DDBJ databases">
        <title>Archangium and Cystobacter genomes.</title>
        <authorList>
            <person name="Chen I.-C.K."/>
            <person name="Wielgoss S."/>
        </authorList>
    </citation>
    <scope>NUCLEOTIDE SEQUENCE [LARGE SCALE GENOMIC DNA]</scope>
    <source>
        <strain evidence="2 3">Cbm 6</strain>
    </source>
</reference>
<evidence type="ECO:0000313" key="3">
    <source>
        <dbReference type="Proteomes" id="UP001611383"/>
    </source>
</evidence>
<keyword evidence="1" id="KW-0812">Transmembrane</keyword>
<protein>
    <submittedName>
        <fullName evidence="2">Uncharacterized protein</fullName>
    </submittedName>
</protein>
<name>A0ABY9WP24_9BACT</name>